<proteinExistence type="predicted"/>
<accession>A0AB34K2G7</accession>
<gene>
    <name evidence="1" type="ORF">AB1Y20_015784</name>
</gene>
<comment type="caution">
    <text evidence="1">The sequence shown here is derived from an EMBL/GenBank/DDBJ whole genome shotgun (WGS) entry which is preliminary data.</text>
</comment>
<protein>
    <submittedName>
        <fullName evidence="1">Uncharacterized protein</fullName>
    </submittedName>
</protein>
<reference evidence="1 2" key="1">
    <citation type="journal article" date="2024" name="Science">
        <title>Giant polyketide synthase enzymes in the biosynthesis of giant marine polyether toxins.</title>
        <authorList>
            <person name="Fallon T.R."/>
            <person name="Shende V.V."/>
            <person name="Wierzbicki I.H."/>
            <person name="Pendleton A.L."/>
            <person name="Watervoot N.F."/>
            <person name="Auber R.P."/>
            <person name="Gonzalez D.J."/>
            <person name="Wisecaver J.H."/>
            <person name="Moore B.S."/>
        </authorList>
    </citation>
    <scope>NUCLEOTIDE SEQUENCE [LARGE SCALE GENOMIC DNA]</scope>
    <source>
        <strain evidence="1 2">12B1</strain>
    </source>
</reference>
<dbReference type="EMBL" id="JBGBPQ010000003">
    <property type="protein sequence ID" value="KAL1527101.1"/>
    <property type="molecule type" value="Genomic_DNA"/>
</dbReference>
<keyword evidence="2" id="KW-1185">Reference proteome</keyword>
<dbReference type="Proteomes" id="UP001515480">
    <property type="component" value="Unassembled WGS sequence"/>
</dbReference>
<name>A0AB34K2G7_PRYPA</name>
<organism evidence="1 2">
    <name type="scientific">Prymnesium parvum</name>
    <name type="common">Toxic golden alga</name>
    <dbReference type="NCBI Taxonomy" id="97485"/>
    <lineage>
        <taxon>Eukaryota</taxon>
        <taxon>Haptista</taxon>
        <taxon>Haptophyta</taxon>
        <taxon>Prymnesiophyceae</taxon>
        <taxon>Prymnesiales</taxon>
        <taxon>Prymnesiaceae</taxon>
        <taxon>Prymnesium</taxon>
    </lineage>
</organism>
<evidence type="ECO:0000313" key="1">
    <source>
        <dbReference type="EMBL" id="KAL1527101.1"/>
    </source>
</evidence>
<sequence>MEKWQPAGTPSPVADFISRQASRGVSSLHVVGTQCADALASFLSSRGVATLHRVLAERKFVSGEWLAEHAQAQLGPGSGCESTPAWVVWISPSREEPEHYVMALWAEDGRAARRALLALKLEHAMVVHVKALPRTMRSQLERWAYDQGDAELVEDVPGGESSSLAVPSALDAQALEHNECSAVLVRREGEELEKLIQTRRNASAEDEEAAMGRLHEFSRRLLQIDPKAEIDVAPAITTAARGKLSVLAVRMNGHVMSWGGEIDRYTNVDELVRLACTSCQCC</sequence>
<evidence type="ECO:0000313" key="2">
    <source>
        <dbReference type="Proteomes" id="UP001515480"/>
    </source>
</evidence>
<dbReference type="AlphaFoldDB" id="A0AB34K2G7"/>